<reference evidence="9 10" key="1">
    <citation type="submission" date="2017-11" db="EMBL/GenBank/DDBJ databases">
        <title>Genomic Encyclopedia of Archaeal and Bacterial Type Strains, Phase II (KMG-II): From Individual Species to Whole Genera.</title>
        <authorList>
            <person name="Goeker M."/>
        </authorList>
    </citation>
    <scope>NUCLEOTIDE SEQUENCE [LARGE SCALE GENOMIC DNA]</scope>
    <source>
        <strain evidence="9 10">DSM 25478</strain>
    </source>
</reference>
<evidence type="ECO:0000256" key="6">
    <source>
        <dbReference type="ARBA" id="ARBA00023065"/>
    </source>
</evidence>
<keyword evidence="6" id="KW-0406">Ion transport</keyword>
<dbReference type="Proteomes" id="UP000231693">
    <property type="component" value="Unassembled WGS sequence"/>
</dbReference>
<dbReference type="GO" id="GO:0008324">
    <property type="term" value="F:monoatomic cation transmembrane transporter activity"/>
    <property type="evidence" value="ECO:0007669"/>
    <property type="project" value="InterPro"/>
</dbReference>
<dbReference type="PANTHER" id="PTHR32024:SF1">
    <property type="entry name" value="KTR SYSTEM POTASSIUM UPTAKE PROTEIN B"/>
    <property type="match status" value="1"/>
</dbReference>
<evidence type="ECO:0000256" key="2">
    <source>
        <dbReference type="ARBA" id="ARBA00022448"/>
    </source>
</evidence>
<feature type="transmembrane region" description="Helical" evidence="8">
    <location>
        <begin position="72"/>
        <end position="97"/>
    </location>
</feature>
<organism evidence="9 10">
    <name type="scientific">Sediminihabitans luteus</name>
    <dbReference type="NCBI Taxonomy" id="1138585"/>
    <lineage>
        <taxon>Bacteria</taxon>
        <taxon>Bacillati</taxon>
        <taxon>Actinomycetota</taxon>
        <taxon>Actinomycetes</taxon>
        <taxon>Micrococcales</taxon>
        <taxon>Cellulomonadaceae</taxon>
        <taxon>Sediminihabitans</taxon>
    </lineage>
</organism>
<dbReference type="GO" id="GO:0005886">
    <property type="term" value="C:plasma membrane"/>
    <property type="evidence" value="ECO:0007669"/>
    <property type="project" value="UniProtKB-SubCell"/>
</dbReference>
<dbReference type="EMBL" id="PGFE01000001">
    <property type="protein sequence ID" value="PJJ77792.1"/>
    <property type="molecule type" value="Genomic_DNA"/>
</dbReference>
<keyword evidence="7 8" id="KW-0472">Membrane</keyword>
<comment type="subcellular location">
    <subcellularLocation>
        <location evidence="1">Cell membrane</location>
        <topology evidence="1">Multi-pass membrane protein</topology>
    </subcellularLocation>
</comment>
<evidence type="ECO:0000256" key="5">
    <source>
        <dbReference type="ARBA" id="ARBA00022989"/>
    </source>
</evidence>
<feature type="transmembrane region" description="Helical" evidence="8">
    <location>
        <begin position="226"/>
        <end position="244"/>
    </location>
</feature>
<keyword evidence="4 8" id="KW-0812">Transmembrane</keyword>
<sequence>MRLRGLHPAQVIVLGFFTALALGTAALMLPIASVGPGGASFMESLFTAASAVCVTGLAVVDTPTYWTGFGHVVILALIQIGGLGVMTFATVLGMLVARRMGMRSRLSAAAEVKSTALGGVRRLLQRVVRTALVIEGVVAVVLWVRWWALGEEPLRAAWLAVFHAVSAFNNAGFALWSDSLIGYSSDPLILLPLCAAVILGGLGFPVLLELRRELRTPLHWTMNTRVVLLASGALLVLGTLFFTASEWRNPGTLGPMGVADKVLSGFTQSVMARTAGFNSIDTSQMTSTSWFGTDILMFIGAGPAGTGGGIKVTTFAILYFIILTEVRGDVAVHVLGKRLPRSTHRQAISVALLAVGLVVGSTMVLLTIEDYGLDRTLFEVISAFATVGLSTGITADLPTTAQLILVGLMFVGRLGPITLATSLVLRRRTRLYDLPKERPIIG</sequence>
<keyword evidence="3" id="KW-1003">Cell membrane</keyword>
<proteinExistence type="predicted"/>
<feature type="transmembrane region" description="Helical" evidence="8">
    <location>
        <begin position="127"/>
        <end position="144"/>
    </location>
</feature>
<dbReference type="PANTHER" id="PTHR32024">
    <property type="entry name" value="TRK SYSTEM POTASSIUM UPTAKE PROTEIN TRKG-RELATED"/>
    <property type="match status" value="1"/>
</dbReference>
<evidence type="ECO:0000313" key="9">
    <source>
        <dbReference type="EMBL" id="PJJ77792.1"/>
    </source>
</evidence>
<evidence type="ECO:0000256" key="4">
    <source>
        <dbReference type="ARBA" id="ARBA00022692"/>
    </source>
</evidence>
<feature type="transmembrane region" description="Helical" evidence="8">
    <location>
        <begin position="347"/>
        <end position="368"/>
    </location>
</feature>
<evidence type="ECO:0000256" key="8">
    <source>
        <dbReference type="SAM" id="Phobius"/>
    </source>
</evidence>
<keyword evidence="10" id="KW-1185">Reference proteome</keyword>
<dbReference type="AlphaFoldDB" id="A0A2M9D0S2"/>
<dbReference type="InterPro" id="IPR003445">
    <property type="entry name" value="Cat_transpt"/>
</dbReference>
<keyword evidence="5 8" id="KW-1133">Transmembrane helix</keyword>
<dbReference type="GO" id="GO:0030001">
    <property type="term" value="P:metal ion transport"/>
    <property type="evidence" value="ECO:0007669"/>
    <property type="project" value="UniProtKB-ARBA"/>
</dbReference>
<accession>A0A2M9D0S2</accession>
<gene>
    <name evidence="9" type="ORF">CLV28_1018</name>
</gene>
<feature type="transmembrane region" description="Helical" evidence="8">
    <location>
        <begin position="403"/>
        <end position="425"/>
    </location>
</feature>
<dbReference type="Pfam" id="PF02386">
    <property type="entry name" value="TrkH"/>
    <property type="match status" value="1"/>
</dbReference>
<evidence type="ECO:0000256" key="3">
    <source>
        <dbReference type="ARBA" id="ARBA00022475"/>
    </source>
</evidence>
<feature type="transmembrane region" description="Helical" evidence="8">
    <location>
        <begin position="188"/>
        <end position="206"/>
    </location>
</feature>
<evidence type="ECO:0000313" key="10">
    <source>
        <dbReference type="Proteomes" id="UP000231693"/>
    </source>
</evidence>
<protein>
    <submittedName>
        <fullName evidence="9">Potassium uptake TrkH family protein</fullName>
    </submittedName>
</protein>
<evidence type="ECO:0000256" key="1">
    <source>
        <dbReference type="ARBA" id="ARBA00004651"/>
    </source>
</evidence>
<comment type="caution">
    <text evidence="9">The sequence shown here is derived from an EMBL/GenBank/DDBJ whole genome shotgun (WGS) entry which is preliminary data.</text>
</comment>
<feature type="transmembrane region" description="Helical" evidence="8">
    <location>
        <begin position="12"/>
        <end position="32"/>
    </location>
</feature>
<keyword evidence="2" id="KW-0813">Transport</keyword>
<evidence type="ECO:0000256" key="7">
    <source>
        <dbReference type="ARBA" id="ARBA00023136"/>
    </source>
</evidence>
<name>A0A2M9D0S2_9CELL</name>